<dbReference type="eggNOG" id="KOG1075">
    <property type="taxonomic scope" value="Eukaryota"/>
</dbReference>
<dbReference type="STRING" id="4577.A0A1D6FQ49"/>
<dbReference type="PaxDb" id="4577-GRMZM2G306255_P01"/>
<reference evidence="2" key="1">
    <citation type="submission" date="2015-12" db="EMBL/GenBank/DDBJ databases">
        <title>Update maize B73 reference genome by single molecule sequencing technologies.</title>
        <authorList>
            <consortium name="Maize Genome Sequencing Project"/>
            <person name="Ware D."/>
        </authorList>
    </citation>
    <scope>NUCLEOTIDE SEQUENCE</scope>
    <source>
        <tissue evidence="2">Seedling</tissue>
    </source>
</reference>
<dbReference type="PANTHER" id="PTHR34303:SF3">
    <property type="entry name" value="CCHC-TYPE DOMAIN-CONTAINING PROTEIN"/>
    <property type="match status" value="1"/>
</dbReference>
<gene>
    <name evidence="2" type="ORF">ZEAMMB73_Zm00001d010260</name>
</gene>
<dbReference type="Pfam" id="PF03372">
    <property type="entry name" value="Exo_endo_phos"/>
    <property type="match status" value="1"/>
</dbReference>
<name>A0A1D6FQ49_MAIZE</name>
<dbReference type="EMBL" id="CM000784">
    <property type="protein sequence ID" value="AQK93753.1"/>
    <property type="molecule type" value="Genomic_DNA"/>
</dbReference>
<accession>A0A1D6FQ49</accession>
<dbReference type="AlphaFoldDB" id="A0A1D6FQ49"/>
<proteinExistence type="predicted"/>
<protein>
    <recommendedName>
        <fullName evidence="1">Endonuclease/exonuclease/phosphatase domain-containing protein</fullName>
    </recommendedName>
</protein>
<feature type="domain" description="Endonuclease/exonuclease/phosphatase" evidence="1">
    <location>
        <begin position="358"/>
        <end position="521"/>
    </location>
</feature>
<dbReference type="PANTHER" id="PTHR34303">
    <property type="entry name" value="OS01G0890400 PROTEIN-RELATED"/>
    <property type="match status" value="1"/>
</dbReference>
<evidence type="ECO:0000313" key="2">
    <source>
        <dbReference type="EMBL" id="AQK93753.1"/>
    </source>
</evidence>
<dbReference type="GO" id="GO:0003824">
    <property type="term" value="F:catalytic activity"/>
    <property type="evidence" value="ECO:0007669"/>
    <property type="project" value="InterPro"/>
</dbReference>
<sequence length="574" mass="62058">MAPRQLSFHRHPRVLVASQNIANVIVTRGPLVLASSVLIPHHSLASAVRAVARLTESSEVEDDVINAAQPPPRPVVASSLPTIPSTVPGHCKKSRDTILSDSAAGSDSGGITRLVSPAPPLLPLPVPAVARLATVAPPQSCKSFLNAVLSPAKAPPRQPRQNLRLPPATSSCFRCLAADHQGDLLLKNRLAFAFLDNPAATPDISSFIDAALGSACPGIRVELLPSSRGVKLLRFANNSDRERLRALSPISFGGLSLSLERPEETSNRFIRTPEWLALVALTDFPPEQWSDASIRRCFTAGAEVLEINPDCLDGHNYGPLQLVLQVNHYLDIPYEILVSEPCGLSREGSLVQPAFSASTPTVPGGVVTAWDSAVLELTSSISRSFSLTTTFSSHFANAPLTITNVYAPSNHQDSPTFLDELSDLLPSISGPWLLIGDFNMLRGAADKNQGHLDNHLCTMFNSTIDSLVVAELQLQDCLFTWSNMRSVPTLARLDRAFVNNSHTSSFPSTSLTTLPRQTSDHKPLLVSMSTSIPKSQIFRFENAWLHHPLFLPEVLPAWHQEFPCSDAAARLAGF</sequence>
<dbReference type="InterPro" id="IPR036691">
    <property type="entry name" value="Endo/exonu/phosph_ase_sf"/>
</dbReference>
<dbReference type="InParanoid" id="A0A1D6FQ49"/>
<dbReference type="InterPro" id="IPR005135">
    <property type="entry name" value="Endo/exonuclease/phosphatase"/>
</dbReference>
<organism evidence="2">
    <name type="scientific">Zea mays</name>
    <name type="common">Maize</name>
    <dbReference type="NCBI Taxonomy" id="4577"/>
    <lineage>
        <taxon>Eukaryota</taxon>
        <taxon>Viridiplantae</taxon>
        <taxon>Streptophyta</taxon>
        <taxon>Embryophyta</taxon>
        <taxon>Tracheophyta</taxon>
        <taxon>Spermatophyta</taxon>
        <taxon>Magnoliopsida</taxon>
        <taxon>Liliopsida</taxon>
        <taxon>Poales</taxon>
        <taxon>Poaceae</taxon>
        <taxon>PACMAD clade</taxon>
        <taxon>Panicoideae</taxon>
        <taxon>Andropogonodae</taxon>
        <taxon>Andropogoneae</taxon>
        <taxon>Tripsacinae</taxon>
        <taxon>Zea</taxon>
    </lineage>
</organism>
<dbReference type="SUPFAM" id="SSF56219">
    <property type="entry name" value="DNase I-like"/>
    <property type="match status" value="1"/>
</dbReference>
<evidence type="ECO:0000259" key="1">
    <source>
        <dbReference type="Pfam" id="PF03372"/>
    </source>
</evidence>
<dbReference type="Gene3D" id="3.60.10.10">
    <property type="entry name" value="Endonuclease/exonuclease/phosphatase"/>
    <property type="match status" value="1"/>
</dbReference>